<dbReference type="EMBL" id="ABCS01000013">
    <property type="protein sequence ID" value="EDM80153.1"/>
    <property type="molecule type" value="Genomic_DNA"/>
</dbReference>
<gene>
    <name evidence="2" type="ORF">PPSIR1_35922</name>
</gene>
<accession>A6G1W3</accession>
<reference evidence="2 3" key="1">
    <citation type="submission" date="2007-06" db="EMBL/GenBank/DDBJ databases">
        <authorList>
            <person name="Shimkets L."/>
            <person name="Ferriera S."/>
            <person name="Johnson J."/>
            <person name="Kravitz S."/>
            <person name="Beeson K."/>
            <person name="Sutton G."/>
            <person name="Rogers Y.-H."/>
            <person name="Friedman R."/>
            <person name="Frazier M."/>
            <person name="Venter J.C."/>
        </authorList>
    </citation>
    <scope>NUCLEOTIDE SEQUENCE [LARGE SCALE GENOMIC DNA]</scope>
    <source>
        <strain evidence="2 3">SIR-1</strain>
    </source>
</reference>
<evidence type="ECO:0000313" key="3">
    <source>
        <dbReference type="Proteomes" id="UP000005801"/>
    </source>
</evidence>
<comment type="caution">
    <text evidence="2">The sequence shown here is derived from an EMBL/GenBank/DDBJ whole genome shotgun (WGS) entry which is preliminary data.</text>
</comment>
<feature type="signal peptide" evidence="1">
    <location>
        <begin position="1"/>
        <end position="28"/>
    </location>
</feature>
<name>A6G1W3_9BACT</name>
<sequence length="145" mass="16199">MNLDMKTRITAVHTALLMTLTGAPVAMASTAAHAKEYKVKINNTSANKWKVKWICKKSDGSTKTIDADTYPSFSSTKRTTNVTSSKCSTGDWWIQFYYGVNNAWFHVPFASLDDVVTQKGREDDFNSSEKMCMVAYHNAIVQVPC</sequence>
<keyword evidence="3" id="KW-1185">Reference proteome</keyword>
<evidence type="ECO:0000313" key="2">
    <source>
        <dbReference type="EMBL" id="EDM80153.1"/>
    </source>
</evidence>
<evidence type="ECO:0000256" key="1">
    <source>
        <dbReference type="SAM" id="SignalP"/>
    </source>
</evidence>
<organism evidence="2 3">
    <name type="scientific">Plesiocystis pacifica SIR-1</name>
    <dbReference type="NCBI Taxonomy" id="391625"/>
    <lineage>
        <taxon>Bacteria</taxon>
        <taxon>Pseudomonadati</taxon>
        <taxon>Myxococcota</taxon>
        <taxon>Polyangia</taxon>
        <taxon>Nannocystales</taxon>
        <taxon>Nannocystaceae</taxon>
        <taxon>Plesiocystis</taxon>
    </lineage>
</organism>
<proteinExistence type="predicted"/>
<protein>
    <submittedName>
        <fullName evidence="2">Uncharacterized protein</fullName>
    </submittedName>
</protein>
<keyword evidence="1" id="KW-0732">Signal</keyword>
<dbReference type="AlphaFoldDB" id="A6G1W3"/>
<feature type="chain" id="PRO_5002697314" evidence="1">
    <location>
        <begin position="29"/>
        <end position="145"/>
    </location>
</feature>
<dbReference type="Proteomes" id="UP000005801">
    <property type="component" value="Unassembled WGS sequence"/>
</dbReference>